<name>A0A8I0T6I9_9GAMM</name>
<feature type="chain" id="PRO_5034142524" description="5-methyltetrahydrofolate--homocysteine methyltransferase" evidence="2">
    <location>
        <begin position="22"/>
        <end position="450"/>
    </location>
</feature>
<comment type="caution">
    <text evidence="3">The sequence shown here is derived from an EMBL/GenBank/DDBJ whole genome shotgun (WGS) entry which is preliminary data.</text>
</comment>
<feature type="region of interest" description="Disordered" evidence="1">
    <location>
        <begin position="30"/>
        <end position="50"/>
    </location>
</feature>
<gene>
    <name evidence="3" type="ORF">PPEP_b1124</name>
</gene>
<dbReference type="InterPro" id="IPR011044">
    <property type="entry name" value="Quino_amine_DH_bsu"/>
</dbReference>
<evidence type="ECO:0000313" key="3">
    <source>
        <dbReference type="EMBL" id="MBE0349185.1"/>
    </source>
</evidence>
<organism evidence="3 4">
    <name type="scientific">Pseudoalteromonas peptidolytica F12-50-A1</name>
    <dbReference type="NCBI Taxonomy" id="1315280"/>
    <lineage>
        <taxon>Bacteria</taxon>
        <taxon>Pseudomonadati</taxon>
        <taxon>Pseudomonadota</taxon>
        <taxon>Gammaproteobacteria</taxon>
        <taxon>Alteromonadales</taxon>
        <taxon>Pseudoalteromonadaceae</taxon>
        <taxon>Pseudoalteromonas</taxon>
    </lineage>
</organism>
<protein>
    <recommendedName>
        <fullName evidence="5">5-methyltetrahydrofolate--homocysteine methyltransferase</fullName>
    </recommendedName>
</protein>
<dbReference type="SUPFAM" id="SSF50969">
    <property type="entry name" value="YVTN repeat-like/Quinoprotein amine dehydrogenase"/>
    <property type="match status" value="1"/>
</dbReference>
<keyword evidence="2" id="KW-0732">Signal</keyword>
<evidence type="ECO:0000256" key="2">
    <source>
        <dbReference type="SAM" id="SignalP"/>
    </source>
</evidence>
<feature type="signal peptide" evidence="2">
    <location>
        <begin position="1"/>
        <end position="21"/>
    </location>
</feature>
<dbReference type="EMBL" id="AQHF01000034">
    <property type="protein sequence ID" value="MBE0349185.1"/>
    <property type="molecule type" value="Genomic_DNA"/>
</dbReference>
<dbReference type="PROSITE" id="PS51257">
    <property type="entry name" value="PROKAR_LIPOPROTEIN"/>
    <property type="match status" value="1"/>
</dbReference>
<accession>A0A8I0T6I9</accession>
<sequence length="450" mass="48894">MVLKGKLLAVAISALVLSACGGTEHTIVKAESSTHDDSSHNDDHDTDHHTSITDTLGRILVTSAESNVVNLYSAADKSLIDAIGATSYPQYIYPSENHRFAILVQRDEGRVEFVDGGLYQEAHGDHYHAYQHTPALVDFQLSSVKPTHVTVGESGIAVFSDGDEETAQNAGVTMFSEHHISGEQSEAATLHYNTYMHGAAQARGEYLVSTIRAPESETSLPSQIGLYHAHGDHFHQAQVFDLNCPALHGSAQNEDVVAFACADGVALISQQGSSFNATKVTNPDFFAQGQRIFAIKGHHEVNQFIAAAGNDLVLLAPATGHIEKLEWQASEQYRIASYGFSFGGEHLVAMDTAGKLSVFTAHEHDNEQHWEISGVTQVSDADLTAMPTGHKFQMTFSQAEQAVYVSDPIAQQIKKYDLASATLQDTIELDYVPEKLVWLGIAEEASHDHE</sequence>
<dbReference type="AlphaFoldDB" id="A0A8I0T6I9"/>
<keyword evidence="4" id="KW-1185">Reference proteome</keyword>
<reference evidence="3 4" key="1">
    <citation type="submission" date="2015-06" db="EMBL/GenBank/DDBJ databases">
        <title>Genome sequence of Pseudoalteromonas peptidolytica.</title>
        <authorList>
            <person name="Xie B.-B."/>
            <person name="Rong J.-C."/>
            <person name="Qin Q.-L."/>
            <person name="Zhang Y.-Z."/>
        </authorList>
    </citation>
    <scope>NUCLEOTIDE SEQUENCE [LARGE SCALE GENOMIC DNA]</scope>
    <source>
        <strain evidence="3 4">F12-50-A1</strain>
    </source>
</reference>
<evidence type="ECO:0008006" key="5">
    <source>
        <dbReference type="Google" id="ProtNLM"/>
    </source>
</evidence>
<dbReference type="RefSeq" id="WP_147390916.1">
    <property type="nucleotide sequence ID" value="NZ_AQHF01000034.1"/>
</dbReference>
<proteinExistence type="predicted"/>
<evidence type="ECO:0000256" key="1">
    <source>
        <dbReference type="SAM" id="MobiDB-lite"/>
    </source>
</evidence>
<evidence type="ECO:0000313" key="4">
    <source>
        <dbReference type="Proteomes" id="UP000660708"/>
    </source>
</evidence>
<dbReference type="Proteomes" id="UP000660708">
    <property type="component" value="Unassembled WGS sequence"/>
</dbReference>